<accession>B4H823</accession>
<evidence type="ECO:0000313" key="2">
    <source>
        <dbReference type="EMBL" id="EDW34817.1"/>
    </source>
</evidence>
<name>B4H823_DROPE</name>
<feature type="region of interest" description="Disordered" evidence="1">
    <location>
        <begin position="1"/>
        <end position="60"/>
    </location>
</feature>
<protein>
    <submittedName>
        <fullName evidence="2">GL21008</fullName>
    </submittedName>
</protein>
<gene>
    <name evidence="2" type="primary">Dper\GL21008</name>
    <name evidence="2" type="ORF">Dper_GL21008</name>
</gene>
<feature type="compositionally biased region" description="Pro residues" evidence="1">
    <location>
        <begin position="11"/>
        <end position="21"/>
    </location>
</feature>
<dbReference type="HOGENOM" id="CLU_2944142_0_0_1"/>
<feature type="compositionally biased region" description="Acidic residues" evidence="1">
    <location>
        <begin position="32"/>
        <end position="44"/>
    </location>
</feature>
<keyword evidence="3" id="KW-1185">Reference proteome</keyword>
<evidence type="ECO:0000256" key="1">
    <source>
        <dbReference type="SAM" id="MobiDB-lite"/>
    </source>
</evidence>
<reference evidence="2 3" key="1">
    <citation type="journal article" date="2007" name="Nature">
        <title>Evolution of genes and genomes on the Drosophila phylogeny.</title>
        <authorList>
            <consortium name="Drosophila 12 Genomes Consortium"/>
            <person name="Clark A.G."/>
            <person name="Eisen M.B."/>
            <person name="Smith D.R."/>
            <person name="Bergman C.M."/>
            <person name="Oliver B."/>
            <person name="Markow T.A."/>
            <person name="Kaufman T.C."/>
            <person name="Kellis M."/>
            <person name="Gelbart W."/>
            <person name="Iyer V.N."/>
            <person name="Pollard D.A."/>
            <person name="Sackton T.B."/>
            <person name="Larracuente A.M."/>
            <person name="Singh N.D."/>
            <person name="Abad J.P."/>
            <person name="Abt D.N."/>
            <person name="Adryan B."/>
            <person name="Aguade M."/>
            <person name="Akashi H."/>
            <person name="Anderson W.W."/>
            <person name="Aquadro C.F."/>
            <person name="Ardell D.H."/>
            <person name="Arguello R."/>
            <person name="Artieri C.G."/>
            <person name="Barbash D.A."/>
            <person name="Barker D."/>
            <person name="Barsanti P."/>
            <person name="Batterham P."/>
            <person name="Batzoglou S."/>
            <person name="Begun D."/>
            <person name="Bhutkar A."/>
            <person name="Blanco E."/>
            <person name="Bosak S.A."/>
            <person name="Bradley R.K."/>
            <person name="Brand A.D."/>
            <person name="Brent M.R."/>
            <person name="Brooks A.N."/>
            <person name="Brown R.H."/>
            <person name="Butlin R.K."/>
            <person name="Caggese C."/>
            <person name="Calvi B.R."/>
            <person name="Bernardo de Carvalho A."/>
            <person name="Caspi A."/>
            <person name="Castrezana S."/>
            <person name="Celniker S.E."/>
            <person name="Chang J.L."/>
            <person name="Chapple C."/>
            <person name="Chatterji S."/>
            <person name="Chinwalla A."/>
            <person name="Civetta A."/>
            <person name="Clifton S.W."/>
            <person name="Comeron J.M."/>
            <person name="Costello J.C."/>
            <person name="Coyne J.A."/>
            <person name="Daub J."/>
            <person name="David R.G."/>
            <person name="Delcher A.L."/>
            <person name="Delehaunty K."/>
            <person name="Do C.B."/>
            <person name="Ebling H."/>
            <person name="Edwards K."/>
            <person name="Eickbush T."/>
            <person name="Evans J.D."/>
            <person name="Filipski A."/>
            <person name="Findeiss S."/>
            <person name="Freyhult E."/>
            <person name="Fulton L."/>
            <person name="Fulton R."/>
            <person name="Garcia A.C."/>
            <person name="Gardiner A."/>
            <person name="Garfield D.A."/>
            <person name="Garvin B.E."/>
            <person name="Gibson G."/>
            <person name="Gilbert D."/>
            <person name="Gnerre S."/>
            <person name="Godfrey J."/>
            <person name="Good R."/>
            <person name="Gotea V."/>
            <person name="Gravely B."/>
            <person name="Greenberg A.J."/>
            <person name="Griffiths-Jones S."/>
            <person name="Gross S."/>
            <person name="Guigo R."/>
            <person name="Gustafson E.A."/>
            <person name="Haerty W."/>
            <person name="Hahn M.W."/>
            <person name="Halligan D.L."/>
            <person name="Halpern A.L."/>
            <person name="Halter G.M."/>
            <person name="Han M.V."/>
            <person name="Heger A."/>
            <person name="Hillier L."/>
            <person name="Hinrichs A.S."/>
            <person name="Holmes I."/>
            <person name="Hoskins R.A."/>
            <person name="Hubisz M.J."/>
            <person name="Hultmark D."/>
            <person name="Huntley M.A."/>
            <person name="Jaffe D.B."/>
            <person name="Jagadeeshan S."/>
            <person name="Jeck W.R."/>
            <person name="Johnson J."/>
            <person name="Jones C.D."/>
            <person name="Jordan W.C."/>
            <person name="Karpen G.H."/>
            <person name="Kataoka E."/>
            <person name="Keightley P.D."/>
            <person name="Kheradpour P."/>
            <person name="Kirkness E.F."/>
            <person name="Koerich L.B."/>
            <person name="Kristiansen K."/>
            <person name="Kudrna D."/>
            <person name="Kulathinal R.J."/>
            <person name="Kumar S."/>
            <person name="Kwok R."/>
            <person name="Lander E."/>
            <person name="Langley C.H."/>
            <person name="Lapoint R."/>
            <person name="Lazzaro B.P."/>
            <person name="Lee S.J."/>
            <person name="Levesque L."/>
            <person name="Li R."/>
            <person name="Lin C.F."/>
            <person name="Lin M.F."/>
            <person name="Lindblad-Toh K."/>
            <person name="Llopart A."/>
            <person name="Long M."/>
            <person name="Low L."/>
            <person name="Lozovsky E."/>
            <person name="Lu J."/>
            <person name="Luo M."/>
            <person name="Machado C.A."/>
            <person name="Makalowski W."/>
            <person name="Marzo M."/>
            <person name="Matsuda M."/>
            <person name="Matzkin L."/>
            <person name="McAllister B."/>
            <person name="McBride C.S."/>
            <person name="McKernan B."/>
            <person name="McKernan K."/>
            <person name="Mendez-Lago M."/>
            <person name="Minx P."/>
            <person name="Mollenhauer M.U."/>
            <person name="Montooth K."/>
            <person name="Mount S.M."/>
            <person name="Mu X."/>
            <person name="Myers E."/>
            <person name="Negre B."/>
            <person name="Newfeld S."/>
            <person name="Nielsen R."/>
            <person name="Noor M.A."/>
            <person name="O'Grady P."/>
            <person name="Pachter L."/>
            <person name="Papaceit M."/>
            <person name="Parisi M.J."/>
            <person name="Parisi M."/>
            <person name="Parts L."/>
            <person name="Pedersen J.S."/>
            <person name="Pesole G."/>
            <person name="Phillippy A.M."/>
            <person name="Ponting C.P."/>
            <person name="Pop M."/>
            <person name="Porcelli D."/>
            <person name="Powell J.R."/>
            <person name="Prohaska S."/>
            <person name="Pruitt K."/>
            <person name="Puig M."/>
            <person name="Quesneville H."/>
            <person name="Ram K.R."/>
            <person name="Rand D."/>
            <person name="Rasmussen M.D."/>
            <person name="Reed L.K."/>
            <person name="Reenan R."/>
            <person name="Reily A."/>
            <person name="Remington K.A."/>
            <person name="Rieger T.T."/>
            <person name="Ritchie M.G."/>
            <person name="Robin C."/>
            <person name="Rogers Y.H."/>
            <person name="Rohde C."/>
            <person name="Rozas J."/>
            <person name="Rubenfield M.J."/>
            <person name="Ruiz A."/>
            <person name="Russo S."/>
            <person name="Salzberg S.L."/>
            <person name="Sanchez-Gracia A."/>
            <person name="Saranga D.J."/>
            <person name="Sato H."/>
            <person name="Schaeffer S.W."/>
            <person name="Schatz M.C."/>
            <person name="Schlenke T."/>
            <person name="Schwartz R."/>
            <person name="Segarra C."/>
            <person name="Singh R.S."/>
            <person name="Sirot L."/>
            <person name="Sirota M."/>
            <person name="Sisneros N.B."/>
            <person name="Smith C.D."/>
            <person name="Smith T.F."/>
            <person name="Spieth J."/>
            <person name="Stage D.E."/>
            <person name="Stark A."/>
            <person name="Stephan W."/>
            <person name="Strausberg R.L."/>
            <person name="Strempel S."/>
            <person name="Sturgill D."/>
            <person name="Sutton G."/>
            <person name="Sutton G.G."/>
            <person name="Tao W."/>
            <person name="Teichmann S."/>
            <person name="Tobari Y.N."/>
            <person name="Tomimura Y."/>
            <person name="Tsolas J.M."/>
            <person name="Valente V.L."/>
            <person name="Venter E."/>
            <person name="Venter J.C."/>
            <person name="Vicario S."/>
            <person name="Vieira F.G."/>
            <person name="Vilella A.J."/>
            <person name="Villasante A."/>
            <person name="Walenz B."/>
            <person name="Wang J."/>
            <person name="Wasserman M."/>
            <person name="Watts T."/>
            <person name="Wilson D."/>
            <person name="Wilson R.K."/>
            <person name="Wing R.A."/>
            <person name="Wolfner M.F."/>
            <person name="Wong A."/>
            <person name="Wong G.K."/>
            <person name="Wu C.I."/>
            <person name="Wu G."/>
            <person name="Yamamoto D."/>
            <person name="Yang H.P."/>
            <person name="Yang S.P."/>
            <person name="Yorke J.A."/>
            <person name="Yoshida K."/>
            <person name="Zdobnov E."/>
            <person name="Zhang P."/>
            <person name="Zhang Y."/>
            <person name="Zimin A.V."/>
            <person name="Baldwin J."/>
            <person name="Abdouelleil A."/>
            <person name="Abdulkadir J."/>
            <person name="Abebe A."/>
            <person name="Abera B."/>
            <person name="Abreu J."/>
            <person name="Acer S.C."/>
            <person name="Aftuck L."/>
            <person name="Alexander A."/>
            <person name="An P."/>
            <person name="Anderson E."/>
            <person name="Anderson S."/>
            <person name="Arachi H."/>
            <person name="Azer M."/>
            <person name="Bachantsang P."/>
            <person name="Barry A."/>
            <person name="Bayul T."/>
            <person name="Berlin A."/>
            <person name="Bessette D."/>
            <person name="Bloom T."/>
            <person name="Blye J."/>
            <person name="Boguslavskiy L."/>
            <person name="Bonnet C."/>
            <person name="Boukhgalter B."/>
            <person name="Bourzgui I."/>
            <person name="Brown A."/>
            <person name="Cahill P."/>
            <person name="Channer S."/>
            <person name="Cheshatsang Y."/>
            <person name="Chuda L."/>
            <person name="Citroen M."/>
            <person name="Collymore A."/>
            <person name="Cooke P."/>
            <person name="Costello M."/>
            <person name="D'Aco K."/>
            <person name="Daza R."/>
            <person name="De Haan G."/>
            <person name="DeGray S."/>
            <person name="DeMaso C."/>
            <person name="Dhargay N."/>
            <person name="Dooley K."/>
            <person name="Dooley E."/>
            <person name="Doricent M."/>
            <person name="Dorje P."/>
            <person name="Dorjee K."/>
            <person name="Dupes A."/>
            <person name="Elong R."/>
            <person name="Falk J."/>
            <person name="Farina A."/>
            <person name="Faro S."/>
            <person name="Ferguson D."/>
            <person name="Fisher S."/>
            <person name="Foley C.D."/>
            <person name="Franke A."/>
            <person name="Friedrich D."/>
            <person name="Gadbois L."/>
            <person name="Gearin G."/>
            <person name="Gearin C.R."/>
            <person name="Giannoukos G."/>
            <person name="Goode T."/>
            <person name="Graham J."/>
            <person name="Grandbois E."/>
            <person name="Grewal S."/>
            <person name="Gyaltsen K."/>
            <person name="Hafez N."/>
            <person name="Hagos B."/>
            <person name="Hall J."/>
            <person name="Henson C."/>
            <person name="Hollinger A."/>
            <person name="Honan T."/>
            <person name="Huard M.D."/>
            <person name="Hughes L."/>
            <person name="Hurhula B."/>
            <person name="Husby M.E."/>
            <person name="Kamat A."/>
            <person name="Kanga B."/>
            <person name="Kashin S."/>
            <person name="Khazanovich D."/>
            <person name="Kisner P."/>
            <person name="Lance K."/>
            <person name="Lara M."/>
            <person name="Lee W."/>
            <person name="Lennon N."/>
            <person name="Letendre F."/>
            <person name="LeVine R."/>
            <person name="Lipovsky A."/>
            <person name="Liu X."/>
            <person name="Liu J."/>
            <person name="Liu S."/>
            <person name="Lokyitsang T."/>
            <person name="Lokyitsang Y."/>
            <person name="Lubonja R."/>
            <person name="Lui A."/>
            <person name="MacDonald P."/>
            <person name="Magnisalis V."/>
            <person name="Maru K."/>
            <person name="Matthews C."/>
            <person name="McCusker W."/>
            <person name="McDonough S."/>
            <person name="Mehta T."/>
            <person name="Meldrim J."/>
            <person name="Meneus L."/>
            <person name="Mihai O."/>
            <person name="Mihalev A."/>
            <person name="Mihova T."/>
            <person name="Mittelman R."/>
            <person name="Mlenga V."/>
            <person name="Montmayeur A."/>
            <person name="Mulrain L."/>
            <person name="Navidi A."/>
            <person name="Naylor J."/>
            <person name="Negash T."/>
            <person name="Nguyen T."/>
            <person name="Nguyen N."/>
            <person name="Nicol R."/>
            <person name="Norbu C."/>
            <person name="Norbu N."/>
            <person name="Novod N."/>
            <person name="O'Neill B."/>
            <person name="Osman S."/>
            <person name="Markiewicz E."/>
            <person name="Oyono O.L."/>
            <person name="Patti C."/>
            <person name="Phunkhang P."/>
            <person name="Pierre F."/>
            <person name="Priest M."/>
            <person name="Raghuraman S."/>
            <person name="Rege F."/>
            <person name="Reyes R."/>
            <person name="Rise C."/>
            <person name="Rogov P."/>
            <person name="Ross K."/>
            <person name="Ryan E."/>
            <person name="Settipalli S."/>
            <person name="Shea T."/>
            <person name="Sherpa N."/>
            <person name="Shi L."/>
            <person name="Shih D."/>
            <person name="Sparrow T."/>
            <person name="Spaulding J."/>
            <person name="Stalker J."/>
            <person name="Stange-Thomann N."/>
            <person name="Stavropoulos S."/>
            <person name="Stone C."/>
            <person name="Strader C."/>
            <person name="Tesfaye S."/>
            <person name="Thomson T."/>
            <person name="Thoulutsang Y."/>
            <person name="Thoulutsang D."/>
            <person name="Topham K."/>
            <person name="Topping I."/>
            <person name="Tsamla T."/>
            <person name="Vassiliev H."/>
            <person name="Vo A."/>
            <person name="Wangchuk T."/>
            <person name="Wangdi T."/>
            <person name="Weiand M."/>
            <person name="Wilkinson J."/>
            <person name="Wilson A."/>
            <person name="Yadav S."/>
            <person name="Young G."/>
            <person name="Yu Q."/>
            <person name="Zembek L."/>
            <person name="Zhong D."/>
            <person name="Zimmer A."/>
            <person name="Zwirko Z."/>
            <person name="Jaffe D.B."/>
            <person name="Alvarez P."/>
            <person name="Brockman W."/>
            <person name="Butler J."/>
            <person name="Chin C."/>
            <person name="Gnerre S."/>
            <person name="Grabherr M."/>
            <person name="Kleber M."/>
            <person name="Mauceli E."/>
            <person name="MacCallum I."/>
        </authorList>
    </citation>
    <scope>NUCLEOTIDE SEQUENCE [LARGE SCALE GENOMIC DNA]</scope>
    <source>
        <strain evidence="3">MSH-3 / Tucson 14011-0111.49</strain>
    </source>
</reference>
<dbReference type="Proteomes" id="UP000008744">
    <property type="component" value="Unassembled WGS sequence"/>
</dbReference>
<sequence length="60" mass="6353">MSHTKQSPSSSPSPSPIPKPIPTVSQLLLAPDNDDGTEDGDFGDDYNHPICQNGLLTDFG</sequence>
<proteinExistence type="predicted"/>
<evidence type="ECO:0000313" key="3">
    <source>
        <dbReference type="Proteomes" id="UP000008744"/>
    </source>
</evidence>
<dbReference type="AlphaFoldDB" id="B4H823"/>
<organism evidence="3">
    <name type="scientific">Drosophila persimilis</name>
    <name type="common">Fruit fly</name>
    <dbReference type="NCBI Taxonomy" id="7234"/>
    <lineage>
        <taxon>Eukaryota</taxon>
        <taxon>Metazoa</taxon>
        <taxon>Ecdysozoa</taxon>
        <taxon>Arthropoda</taxon>
        <taxon>Hexapoda</taxon>
        <taxon>Insecta</taxon>
        <taxon>Pterygota</taxon>
        <taxon>Neoptera</taxon>
        <taxon>Endopterygota</taxon>
        <taxon>Diptera</taxon>
        <taxon>Brachycera</taxon>
        <taxon>Muscomorpha</taxon>
        <taxon>Ephydroidea</taxon>
        <taxon>Drosophilidae</taxon>
        <taxon>Drosophila</taxon>
        <taxon>Sophophora</taxon>
    </lineage>
</organism>
<dbReference type="EMBL" id="CH479220">
    <property type="protein sequence ID" value="EDW34817.1"/>
    <property type="molecule type" value="Genomic_DNA"/>
</dbReference>